<sequence>MTTSATTSDLAKTMEHMVVGESVSLPDDFTMDMSRGDTIEGEDRSVVTQQRGSQPQCMSLSGEVVPVSQRTAP</sequence>
<dbReference type="EMBL" id="JACEIK010000023">
    <property type="protein sequence ID" value="MCD7446927.1"/>
    <property type="molecule type" value="Genomic_DNA"/>
</dbReference>
<accession>A0ABS8RJF1</accession>
<name>A0ABS8RJF1_DATST</name>
<feature type="compositionally biased region" description="Polar residues" evidence="1">
    <location>
        <begin position="48"/>
        <end position="59"/>
    </location>
</feature>
<keyword evidence="3" id="KW-1185">Reference proteome</keyword>
<organism evidence="2 3">
    <name type="scientific">Datura stramonium</name>
    <name type="common">Jimsonweed</name>
    <name type="synonym">Common thornapple</name>
    <dbReference type="NCBI Taxonomy" id="4076"/>
    <lineage>
        <taxon>Eukaryota</taxon>
        <taxon>Viridiplantae</taxon>
        <taxon>Streptophyta</taxon>
        <taxon>Embryophyta</taxon>
        <taxon>Tracheophyta</taxon>
        <taxon>Spermatophyta</taxon>
        <taxon>Magnoliopsida</taxon>
        <taxon>eudicotyledons</taxon>
        <taxon>Gunneridae</taxon>
        <taxon>Pentapetalae</taxon>
        <taxon>asterids</taxon>
        <taxon>lamiids</taxon>
        <taxon>Solanales</taxon>
        <taxon>Solanaceae</taxon>
        <taxon>Solanoideae</taxon>
        <taxon>Datureae</taxon>
        <taxon>Datura</taxon>
    </lineage>
</organism>
<feature type="non-terminal residue" evidence="2">
    <location>
        <position position="73"/>
    </location>
</feature>
<evidence type="ECO:0000313" key="2">
    <source>
        <dbReference type="EMBL" id="MCD7446927.1"/>
    </source>
</evidence>
<proteinExistence type="predicted"/>
<gene>
    <name evidence="2" type="ORF">HAX54_018898</name>
</gene>
<evidence type="ECO:0000256" key="1">
    <source>
        <dbReference type="SAM" id="MobiDB-lite"/>
    </source>
</evidence>
<protein>
    <submittedName>
        <fullName evidence="2">Uncharacterized protein</fullName>
    </submittedName>
</protein>
<feature type="region of interest" description="Disordered" evidence="1">
    <location>
        <begin position="48"/>
        <end position="73"/>
    </location>
</feature>
<evidence type="ECO:0000313" key="3">
    <source>
        <dbReference type="Proteomes" id="UP000823775"/>
    </source>
</evidence>
<comment type="caution">
    <text evidence="2">The sequence shown here is derived from an EMBL/GenBank/DDBJ whole genome shotgun (WGS) entry which is preliminary data.</text>
</comment>
<reference evidence="2 3" key="1">
    <citation type="journal article" date="2021" name="BMC Genomics">
        <title>Datura genome reveals duplications of psychoactive alkaloid biosynthetic genes and high mutation rate following tissue culture.</title>
        <authorList>
            <person name="Rajewski A."/>
            <person name="Carter-House D."/>
            <person name="Stajich J."/>
            <person name="Litt A."/>
        </authorList>
    </citation>
    <scope>NUCLEOTIDE SEQUENCE [LARGE SCALE GENOMIC DNA]</scope>
    <source>
        <strain evidence="2">AR-01</strain>
    </source>
</reference>
<dbReference type="Proteomes" id="UP000823775">
    <property type="component" value="Unassembled WGS sequence"/>
</dbReference>